<dbReference type="InterPro" id="IPR000866">
    <property type="entry name" value="AhpC/TSA"/>
</dbReference>
<dbReference type="PANTHER" id="PTHR42852:SF6">
    <property type="entry name" value="THIOL:DISULFIDE INTERCHANGE PROTEIN DSBE"/>
    <property type="match status" value="1"/>
</dbReference>
<dbReference type="EMBL" id="AP025293">
    <property type="protein sequence ID" value="BDD00854.1"/>
    <property type="molecule type" value="Genomic_DNA"/>
</dbReference>
<feature type="domain" description="Thioredoxin" evidence="6">
    <location>
        <begin position="277"/>
        <end position="415"/>
    </location>
</feature>
<dbReference type="CDD" id="cd02966">
    <property type="entry name" value="TlpA_like_family"/>
    <property type="match status" value="1"/>
</dbReference>
<sequence>MKKTYFIILLGVMFLAQACQSNENSPWSVLLHLPKLPVKQAYLFKMDINRHQSLIDSAQITDGSVSFENTNASPRLSSYFVGFDRQSKGGVPFMIRNGNEMVIRVKGQFKNEYSGTSFSNEYNHYMATKQQEVDAMLGVMDLMNDTTLTQPEKDAGLKKIQEESKHREGQKVEVIGKISDAELSAALALEEVLTASVLDRGNFENYAAVLSDQAMATDYGHRLKEIIDFFPAYELNYNAGEEGFAAIEKGYQQLDEQNKQSEFGKALALKLKKLQALKIGNVPPALNAKTVDGKAFNLKQVKGKLILLDFWASWCGPCRLANPLYRKLYQQYHAKGFEIVSYSLDTDRGKWEKAIQKDQLNWTNVSNLKKQAEDVNLSNYQVSAIPANLLIQDGKIVGRNLYEAELSQFVQEHMKH</sequence>
<dbReference type="SUPFAM" id="SSF52833">
    <property type="entry name" value="Thioredoxin-like"/>
    <property type="match status" value="1"/>
</dbReference>
<dbReference type="PROSITE" id="PS51257">
    <property type="entry name" value="PROKAR_LIPOPROTEIN"/>
    <property type="match status" value="1"/>
</dbReference>
<dbReference type="InterPro" id="IPR036249">
    <property type="entry name" value="Thioredoxin-like_sf"/>
</dbReference>
<dbReference type="InterPro" id="IPR025380">
    <property type="entry name" value="DUF4369"/>
</dbReference>
<organism evidence="7 8">
    <name type="scientific">Persicobacter psychrovividus</name>
    <dbReference type="NCBI Taxonomy" id="387638"/>
    <lineage>
        <taxon>Bacteria</taxon>
        <taxon>Pseudomonadati</taxon>
        <taxon>Bacteroidota</taxon>
        <taxon>Cytophagia</taxon>
        <taxon>Cytophagales</taxon>
        <taxon>Persicobacteraceae</taxon>
        <taxon>Persicobacter</taxon>
    </lineage>
</organism>
<evidence type="ECO:0000259" key="6">
    <source>
        <dbReference type="PROSITE" id="PS51352"/>
    </source>
</evidence>
<evidence type="ECO:0000256" key="1">
    <source>
        <dbReference type="ARBA" id="ARBA00004196"/>
    </source>
</evidence>
<dbReference type="Pfam" id="PF14289">
    <property type="entry name" value="DUF4369"/>
    <property type="match status" value="1"/>
</dbReference>
<evidence type="ECO:0000256" key="3">
    <source>
        <dbReference type="ARBA" id="ARBA00023157"/>
    </source>
</evidence>
<evidence type="ECO:0000313" key="8">
    <source>
        <dbReference type="Proteomes" id="UP001354989"/>
    </source>
</evidence>
<dbReference type="Gene3D" id="3.40.30.10">
    <property type="entry name" value="Glutaredoxin"/>
    <property type="match status" value="1"/>
</dbReference>
<keyword evidence="3" id="KW-1015">Disulfide bond</keyword>
<keyword evidence="8" id="KW-1185">Reference proteome</keyword>
<dbReference type="PANTHER" id="PTHR42852">
    <property type="entry name" value="THIOL:DISULFIDE INTERCHANGE PROTEIN DSBE"/>
    <property type="match status" value="1"/>
</dbReference>
<dbReference type="Pfam" id="PF00578">
    <property type="entry name" value="AhpC-TSA"/>
    <property type="match status" value="1"/>
</dbReference>
<feature type="chain" id="PRO_5047478814" evidence="5">
    <location>
        <begin position="19"/>
        <end position="416"/>
    </location>
</feature>
<dbReference type="PROSITE" id="PS51352">
    <property type="entry name" value="THIOREDOXIN_2"/>
    <property type="match status" value="1"/>
</dbReference>
<gene>
    <name evidence="7" type="ORF">PEPS_31340</name>
</gene>
<proteinExistence type="predicted"/>
<name>A0ABM7VIN8_9BACT</name>
<accession>A0ABM7VIN8</accession>
<dbReference type="InterPro" id="IPR013766">
    <property type="entry name" value="Thioredoxin_domain"/>
</dbReference>
<evidence type="ECO:0000256" key="4">
    <source>
        <dbReference type="ARBA" id="ARBA00023284"/>
    </source>
</evidence>
<keyword evidence="7" id="KW-0614">Plasmid</keyword>
<evidence type="ECO:0000313" key="7">
    <source>
        <dbReference type="EMBL" id="BDD00854.1"/>
    </source>
</evidence>
<dbReference type="RefSeq" id="WP_338398110.1">
    <property type="nucleotide sequence ID" value="NZ_AP025293.1"/>
</dbReference>
<keyword evidence="5" id="KW-0732">Signal</keyword>
<keyword evidence="4" id="KW-0676">Redox-active center</keyword>
<protein>
    <submittedName>
        <fullName evidence="7">Thiol:disulfide interchange protein</fullName>
    </submittedName>
</protein>
<dbReference type="InterPro" id="IPR050553">
    <property type="entry name" value="Thioredoxin_ResA/DsbE_sf"/>
</dbReference>
<feature type="signal peptide" evidence="5">
    <location>
        <begin position="1"/>
        <end position="18"/>
    </location>
</feature>
<evidence type="ECO:0000256" key="2">
    <source>
        <dbReference type="ARBA" id="ARBA00022748"/>
    </source>
</evidence>
<geneLocation type="plasmid" evidence="7 8">
    <name>pPP1</name>
</geneLocation>
<keyword evidence="2" id="KW-0201">Cytochrome c-type biogenesis</keyword>
<dbReference type="Proteomes" id="UP001354989">
    <property type="component" value="Plasmid pPP1"/>
</dbReference>
<evidence type="ECO:0000256" key="5">
    <source>
        <dbReference type="SAM" id="SignalP"/>
    </source>
</evidence>
<reference evidence="7 8" key="1">
    <citation type="submission" date="2021-12" db="EMBL/GenBank/DDBJ databases">
        <title>Genome sequencing of bacteria with rrn-lacking chromosome and rrn-plasmid.</title>
        <authorList>
            <person name="Anda M."/>
            <person name="Iwasaki W."/>
        </authorList>
    </citation>
    <scope>NUCLEOTIDE SEQUENCE [LARGE SCALE GENOMIC DNA]</scope>
    <source>
        <strain evidence="7 8">NBRC 101262</strain>
        <plasmid evidence="7 8">pPP1</plasmid>
    </source>
</reference>
<comment type="subcellular location">
    <subcellularLocation>
        <location evidence="1">Cell envelope</location>
    </subcellularLocation>
</comment>